<accession>A0A3S0I5S1</accession>
<gene>
    <name evidence="4" type="ORF">EJQ19_31240</name>
</gene>
<name>A0A3S0I5S1_9BACL</name>
<feature type="domain" description="SLH" evidence="3">
    <location>
        <begin position="367"/>
        <end position="427"/>
    </location>
</feature>
<feature type="compositionally biased region" description="Low complexity" evidence="2">
    <location>
        <begin position="125"/>
        <end position="141"/>
    </location>
</feature>
<dbReference type="PANTHER" id="PTHR43308:SF5">
    <property type="entry name" value="S-LAYER PROTEIN _ PEPTIDOGLYCAN ENDO-BETA-N-ACETYLGLUCOSAMINIDASE"/>
    <property type="match status" value="1"/>
</dbReference>
<reference evidence="4 5" key="1">
    <citation type="submission" date="2018-12" db="EMBL/GenBank/DDBJ databases">
        <title>Bacillus ochoae sp. nov., Paenibacillus whitsoniae sp. nov., Paenibacillus spiritus sp. nov. Isolated from the Mars Exploration Rover during spacecraft assembly.</title>
        <authorList>
            <person name="Seuylemezian A."/>
            <person name="Vaishampayan P."/>
        </authorList>
    </citation>
    <scope>NUCLEOTIDE SEQUENCE [LARGE SCALE GENOMIC DNA]</scope>
    <source>
        <strain evidence="4 5">MER 54</strain>
    </source>
</reference>
<dbReference type="Proteomes" id="UP000276128">
    <property type="component" value="Unassembled WGS sequence"/>
</dbReference>
<feature type="region of interest" description="Disordered" evidence="2">
    <location>
        <begin position="125"/>
        <end position="153"/>
    </location>
</feature>
<dbReference type="GO" id="GO:0030313">
    <property type="term" value="C:cell envelope"/>
    <property type="evidence" value="ECO:0007669"/>
    <property type="project" value="UniProtKB-SubCell"/>
</dbReference>
<protein>
    <recommendedName>
        <fullName evidence="3">SLH domain-containing protein</fullName>
    </recommendedName>
</protein>
<dbReference type="InterPro" id="IPR042229">
    <property type="entry name" value="Listeria/Bacterioides_rpt_sf"/>
</dbReference>
<feature type="domain" description="SLH" evidence="3">
    <location>
        <begin position="494"/>
        <end position="557"/>
    </location>
</feature>
<feature type="domain" description="SLH" evidence="3">
    <location>
        <begin position="428"/>
        <end position="491"/>
    </location>
</feature>
<evidence type="ECO:0000313" key="5">
    <source>
        <dbReference type="Proteomes" id="UP000276128"/>
    </source>
</evidence>
<dbReference type="InterPro" id="IPR051465">
    <property type="entry name" value="Cell_Envelope_Struct_Comp"/>
</dbReference>
<dbReference type="InterPro" id="IPR044060">
    <property type="entry name" value="Bacterial_rp_domain"/>
</dbReference>
<dbReference type="Pfam" id="PF18998">
    <property type="entry name" value="Flg_new_2"/>
    <property type="match status" value="1"/>
</dbReference>
<feature type="non-terminal residue" evidence="4">
    <location>
        <position position="1"/>
    </location>
</feature>
<feature type="compositionally biased region" description="Polar residues" evidence="2">
    <location>
        <begin position="142"/>
        <end position="153"/>
    </location>
</feature>
<evidence type="ECO:0000259" key="3">
    <source>
        <dbReference type="PROSITE" id="PS51272"/>
    </source>
</evidence>
<keyword evidence="5" id="KW-1185">Reference proteome</keyword>
<sequence>EYKSASGAWTDVTGTEITGLATGTYQIRVKATVSSFKSAEKIIAITAPNEYTVTIGNGGIGSNGSGSYTSGVTVSVYAGSRSGYTFIGWTSTDGVTFANASSATTSFMMPAQNVTVIANWSYNGSSSPSGGSNSDRGSSENMPSITIDKNPNQPTVASVSLTATVDQNGVASAVVTEAQVRTWIDAARKEAQNKGNTADGVAIVCHIQFDANGNSFNVKLEEGALALLEKEGIKRFAVNTSLVSFSFDEIAIREMNAQASGAVTLGADPVTVLSDAATALIGSRPVYDLIVSYTKEGKTAYVTNFGKGVVTLDISHKPTSSEKTSNFYPVYVNKGGKPQFLIRSQYDNGNLIFSRNSLSVYGVGYLLPAPAFVDTATHWAKVDIDYVVSRGLISGTGKATFSPDTAVTRADFLMALGMLSGADMSAYQQSSFTDVSITSAAWPYIEWAVQNKIVQGIGDNKFDPESPITREQMAVMMVGYAQVTGDKLPVRMQVISFADDIRISSWAKEAVKTIQQAGVVNGKENNLYDPAGMATRAEASAILRRFTETVVDKGQALQK</sequence>
<comment type="caution">
    <text evidence="4">The sequence shown here is derived from an EMBL/GenBank/DDBJ whole genome shotgun (WGS) entry which is preliminary data.</text>
</comment>
<dbReference type="AlphaFoldDB" id="A0A3S0I5S1"/>
<dbReference type="NCBIfam" id="TIGR02543">
    <property type="entry name" value="List_Bact_rpt"/>
    <property type="match status" value="1"/>
</dbReference>
<dbReference type="InterPro" id="IPR001119">
    <property type="entry name" value="SLH_dom"/>
</dbReference>
<dbReference type="Gene3D" id="2.60.40.4270">
    <property type="entry name" value="Listeria-Bacteroides repeat domain"/>
    <property type="match status" value="1"/>
</dbReference>
<dbReference type="EMBL" id="RXHU01000148">
    <property type="protein sequence ID" value="RTE00717.1"/>
    <property type="molecule type" value="Genomic_DNA"/>
</dbReference>
<proteinExistence type="predicted"/>
<dbReference type="PROSITE" id="PS51272">
    <property type="entry name" value="SLH"/>
    <property type="match status" value="3"/>
</dbReference>
<dbReference type="Pfam" id="PF00395">
    <property type="entry name" value="SLH"/>
    <property type="match status" value="3"/>
</dbReference>
<evidence type="ECO:0000256" key="2">
    <source>
        <dbReference type="SAM" id="MobiDB-lite"/>
    </source>
</evidence>
<dbReference type="RefSeq" id="WP_206438514.1">
    <property type="nucleotide sequence ID" value="NZ_RXHU01000148.1"/>
</dbReference>
<evidence type="ECO:0000313" key="4">
    <source>
        <dbReference type="EMBL" id="RTE00717.1"/>
    </source>
</evidence>
<organism evidence="4 5">
    <name type="scientific">Paenibacillus whitsoniae</name>
    <dbReference type="NCBI Taxonomy" id="2496558"/>
    <lineage>
        <taxon>Bacteria</taxon>
        <taxon>Bacillati</taxon>
        <taxon>Bacillota</taxon>
        <taxon>Bacilli</taxon>
        <taxon>Bacillales</taxon>
        <taxon>Paenibacillaceae</taxon>
        <taxon>Paenibacillus</taxon>
    </lineage>
</organism>
<comment type="subcellular location">
    <subcellularLocation>
        <location evidence="1">Cell envelope</location>
    </subcellularLocation>
</comment>
<dbReference type="InterPro" id="IPR013378">
    <property type="entry name" value="InlB-like_B-rpt"/>
</dbReference>
<evidence type="ECO:0000256" key="1">
    <source>
        <dbReference type="ARBA" id="ARBA00004196"/>
    </source>
</evidence>
<dbReference type="PANTHER" id="PTHR43308">
    <property type="entry name" value="OUTER MEMBRANE PROTEIN ALPHA-RELATED"/>
    <property type="match status" value="1"/>
</dbReference>